<dbReference type="AlphaFoldDB" id="A0A6A5X8T8"/>
<dbReference type="EMBL" id="ML978079">
    <property type="protein sequence ID" value="KAF2009309.1"/>
    <property type="molecule type" value="Genomic_DNA"/>
</dbReference>
<name>A0A6A5X8T8_9PLEO</name>
<gene>
    <name evidence="2" type="ORF">BU24DRAFT_415230</name>
</gene>
<sequence>MRDTHESKSKSKSNASDVPSLFPQRGHLDSKQNVSVQSRKGLAMSEEGHPSDAGFVGQPDKRARFTVESRAVKRDEAAVVKSKRRETTTKAKKQIPQKLPTAFQQRQVNPIYSPKRNSEREREGEDGEEGSRKQIKGADNKVAQERLKTPSCRPLSRKPAVGPSKAEVIVKGRTRSWAIQKEEAYEYAFRDLSTENGTILTLRAVLDDEFAIEYPHISLSRRGNDYLIKIEMLTRSEKIIRTDLNQKKQILRLCREKNGAGRRIKKQVGDEHGQPTRREAKKVKAPRKRPTITHEKNAANSRVSSKEPFSR</sequence>
<feature type="compositionally biased region" description="Basic and acidic residues" evidence="1">
    <location>
        <begin position="267"/>
        <end position="278"/>
    </location>
</feature>
<accession>A0A6A5X8T8</accession>
<reference evidence="2" key="1">
    <citation type="journal article" date="2020" name="Stud. Mycol.">
        <title>101 Dothideomycetes genomes: a test case for predicting lifestyles and emergence of pathogens.</title>
        <authorList>
            <person name="Haridas S."/>
            <person name="Albert R."/>
            <person name="Binder M."/>
            <person name="Bloem J."/>
            <person name="Labutti K."/>
            <person name="Salamov A."/>
            <person name="Andreopoulos B."/>
            <person name="Baker S."/>
            <person name="Barry K."/>
            <person name="Bills G."/>
            <person name="Bluhm B."/>
            <person name="Cannon C."/>
            <person name="Castanera R."/>
            <person name="Culley D."/>
            <person name="Daum C."/>
            <person name="Ezra D."/>
            <person name="Gonzalez J."/>
            <person name="Henrissat B."/>
            <person name="Kuo A."/>
            <person name="Liang C."/>
            <person name="Lipzen A."/>
            <person name="Lutzoni F."/>
            <person name="Magnuson J."/>
            <person name="Mondo S."/>
            <person name="Nolan M."/>
            <person name="Ohm R."/>
            <person name="Pangilinan J."/>
            <person name="Park H.-J."/>
            <person name="Ramirez L."/>
            <person name="Alfaro M."/>
            <person name="Sun H."/>
            <person name="Tritt A."/>
            <person name="Yoshinaga Y."/>
            <person name="Zwiers L.-H."/>
            <person name="Turgeon B."/>
            <person name="Goodwin S."/>
            <person name="Spatafora J."/>
            <person name="Crous P."/>
            <person name="Grigoriev I."/>
        </authorList>
    </citation>
    <scope>NUCLEOTIDE SEQUENCE</scope>
    <source>
        <strain evidence="2">CBS 175.79</strain>
    </source>
</reference>
<evidence type="ECO:0000313" key="2">
    <source>
        <dbReference type="EMBL" id="KAF2009309.1"/>
    </source>
</evidence>
<keyword evidence="3" id="KW-1185">Reference proteome</keyword>
<feature type="compositionally biased region" description="Basic and acidic residues" evidence="1">
    <location>
        <begin position="59"/>
        <end position="78"/>
    </location>
</feature>
<proteinExistence type="predicted"/>
<dbReference type="RefSeq" id="XP_033377648.1">
    <property type="nucleotide sequence ID" value="XM_033526275.1"/>
</dbReference>
<feature type="region of interest" description="Disordered" evidence="1">
    <location>
        <begin position="261"/>
        <end position="311"/>
    </location>
</feature>
<protein>
    <submittedName>
        <fullName evidence="2">Uncharacterized protein</fullName>
    </submittedName>
</protein>
<feature type="compositionally biased region" description="Basic residues" evidence="1">
    <location>
        <begin position="279"/>
        <end position="291"/>
    </location>
</feature>
<evidence type="ECO:0000313" key="3">
    <source>
        <dbReference type="Proteomes" id="UP000799778"/>
    </source>
</evidence>
<dbReference type="Proteomes" id="UP000799778">
    <property type="component" value="Unassembled WGS sequence"/>
</dbReference>
<dbReference type="GeneID" id="54283672"/>
<feature type="compositionally biased region" description="Basic and acidic residues" evidence="1">
    <location>
        <begin position="116"/>
        <end position="143"/>
    </location>
</feature>
<organism evidence="2 3">
    <name type="scientific">Aaosphaeria arxii CBS 175.79</name>
    <dbReference type="NCBI Taxonomy" id="1450172"/>
    <lineage>
        <taxon>Eukaryota</taxon>
        <taxon>Fungi</taxon>
        <taxon>Dikarya</taxon>
        <taxon>Ascomycota</taxon>
        <taxon>Pezizomycotina</taxon>
        <taxon>Dothideomycetes</taxon>
        <taxon>Pleosporomycetidae</taxon>
        <taxon>Pleosporales</taxon>
        <taxon>Pleosporales incertae sedis</taxon>
        <taxon>Aaosphaeria</taxon>
    </lineage>
</organism>
<evidence type="ECO:0000256" key="1">
    <source>
        <dbReference type="SAM" id="MobiDB-lite"/>
    </source>
</evidence>
<feature type="region of interest" description="Disordered" evidence="1">
    <location>
        <begin position="1"/>
        <end position="143"/>
    </location>
</feature>